<proteinExistence type="predicted"/>
<sequence>MKHFFNIRIHIIIVLSILFGCLASQKSSALQLNTADGIKDPVSLGGHLAVLHDPTGVLTIDDIISGRRGLDFKPIPSMLTEGYRKDAAVWVRFSLSAPTAGNQWLLQVERPLIEQVTLYVPDGAGRLAISPPRHVYPEDESEVRAYPNLFRISVPLAESEYYVRLQSSTSMTTSFNIWQERGYENYRRSDDWIMGIVVGAIGAMMLANLLYAAWLRDSLYLLYAAVLLEAGLLTVFHMGYAAELLFFLEEQQIYRSWGAIVCLYSVVMVLFLARLFELHRHGIWAWRVAQAIVLLNFIALLFAVAGHYGDVGLFVSRLQQWSFIFIALFALYLIMFRRQYQYLLPAIAFASVIAISLVMQMQYTGANPFRIDSSLARVMAVGILIHLVLLSAAVARRAQLAERSLSAEKDRAIALSRSAEQELTVKVRERTAELAERNATLNTEIDRRHLLEAKLRRSLDQVNDALAQQRNFVTLVSHDFRAPLAVIAAAAENLSLSSPVSIDNIKLRTTRIRQTVKRMSMLIENVLADERLGAGQAPPAVMEIFELNDVLRTARAALDDYAASRVSFILADEATVEGSPTLVEIALHNLIHNALKYTSATDCVIVRLSTDRGLAFIHVMDRGIGVAAEYHELVFMKYYRVPGQRAKGSGLGLYISREIARQHGGDLTLVASDARGSTFRLSLPLHRPGGALLPAAAQS</sequence>
<organism evidence="1 2">
    <name type="scientific">Taklimakanibacter albus</name>
    <dbReference type="NCBI Taxonomy" id="2800327"/>
    <lineage>
        <taxon>Bacteria</taxon>
        <taxon>Pseudomonadati</taxon>
        <taxon>Pseudomonadota</taxon>
        <taxon>Alphaproteobacteria</taxon>
        <taxon>Hyphomicrobiales</taxon>
        <taxon>Aestuariivirgaceae</taxon>
        <taxon>Taklimakanibacter</taxon>
    </lineage>
</organism>
<protein>
    <submittedName>
        <fullName evidence="1">Sensor histidine kinase</fullName>
    </submittedName>
</protein>
<reference evidence="1" key="1">
    <citation type="submission" date="2021-01" db="EMBL/GenBank/DDBJ databases">
        <authorList>
            <person name="Sun Q."/>
        </authorList>
    </citation>
    <scope>NUCLEOTIDE SEQUENCE</scope>
    <source>
        <strain evidence="1">YIM B02566</strain>
    </source>
</reference>
<name>A0ACC5R849_9HYPH</name>
<keyword evidence="2" id="KW-1185">Reference proteome</keyword>
<dbReference type="EMBL" id="JAENHL010000007">
    <property type="protein sequence ID" value="MBK1868794.1"/>
    <property type="molecule type" value="Genomic_DNA"/>
</dbReference>
<evidence type="ECO:0000313" key="2">
    <source>
        <dbReference type="Proteomes" id="UP000616151"/>
    </source>
</evidence>
<evidence type="ECO:0000313" key="1">
    <source>
        <dbReference type="EMBL" id="MBK1868794.1"/>
    </source>
</evidence>
<accession>A0ACC5R849</accession>
<dbReference type="Proteomes" id="UP000616151">
    <property type="component" value="Unassembled WGS sequence"/>
</dbReference>
<keyword evidence="1" id="KW-0418">Kinase</keyword>
<comment type="caution">
    <text evidence="1">The sequence shown here is derived from an EMBL/GenBank/DDBJ whole genome shotgun (WGS) entry which is preliminary data.</text>
</comment>
<gene>
    <name evidence="1" type="ORF">JHL16_20725</name>
</gene>
<keyword evidence="1" id="KW-0808">Transferase</keyword>